<protein>
    <submittedName>
        <fullName evidence="1">Uncharacterized protein</fullName>
    </submittedName>
</protein>
<reference evidence="1 2" key="2">
    <citation type="journal article" date="2011" name="ISME J.">
        <title>RNA-seq reveals cooperative metabolic interactions between two termite-gut spirochete species in co-culture.</title>
        <authorList>
            <person name="Rosenthal A.Z."/>
            <person name="Matson E.G."/>
            <person name="Eldar A."/>
            <person name="Leadbetter J.R."/>
        </authorList>
    </citation>
    <scope>NUCLEOTIDE SEQUENCE [LARGE SCALE GENOMIC DNA]</scope>
    <source>
        <strain evidence="2">ATCC BAA-887 / DSM 12427 / ZAS-2</strain>
    </source>
</reference>
<accession>F5YQQ0</accession>
<dbReference type="STRING" id="545694.TREPR_1391"/>
<gene>
    <name evidence="1" type="ordered locus">TREPR_1391</name>
</gene>
<dbReference type="HOGENOM" id="CLU_831389_0_0_12"/>
<keyword evidence="2" id="KW-1185">Reference proteome</keyword>
<name>F5YQQ0_TREPZ</name>
<evidence type="ECO:0000313" key="2">
    <source>
        <dbReference type="Proteomes" id="UP000009223"/>
    </source>
</evidence>
<proteinExistence type="predicted"/>
<organism evidence="1 2">
    <name type="scientific">Treponema primitia (strain ATCC BAA-887 / DSM 12427 / ZAS-2)</name>
    <dbReference type="NCBI Taxonomy" id="545694"/>
    <lineage>
        <taxon>Bacteria</taxon>
        <taxon>Pseudomonadati</taxon>
        <taxon>Spirochaetota</taxon>
        <taxon>Spirochaetia</taxon>
        <taxon>Spirochaetales</taxon>
        <taxon>Treponemataceae</taxon>
        <taxon>Treponema</taxon>
    </lineage>
</organism>
<dbReference type="eggNOG" id="ENOG5031DK4">
    <property type="taxonomic scope" value="Bacteria"/>
</dbReference>
<dbReference type="AlphaFoldDB" id="F5YQQ0"/>
<evidence type="ECO:0000313" key="1">
    <source>
        <dbReference type="EMBL" id="AEF86040.1"/>
    </source>
</evidence>
<dbReference type="EMBL" id="CP001843">
    <property type="protein sequence ID" value="AEF86040.1"/>
    <property type="molecule type" value="Genomic_DNA"/>
</dbReference>
<dbReference type="Proteomes" id="UP000009223">
    <property type="component" value="Chromosome"/>
</dbReference>
<sequence length="334" mass="38345">MFFCTLFLISAITLGACGFIASLIKIEGQARQENKQATETMAILDSLMDALQSDTSPEENGPDDPIWSWDGKTIGNYTVSIRTLSDRLNPNFVRKNIFDKTRLSVLFRPGKTPDELQQYREDHGFSLKKGGYKDFFEDNFYEQYFSPYGWANINLTDEFAARQLGTLLTGSAIKGEALRGKIETLLISQSIMSREGLRTFLGSSWEELYPFVNAEPLMNINFIEPLLLREILSYPDYRIAHYETRCEEILYRRSRETLGQEDVSVILGIGKTHALFYYLGCISWFWEFRIYGNPSAGNNHSRTVILCRIPPSTDDKVDYKIIEERLEYAPIANF</sequence>
<dbReference type="KEGG" id="tpi:TREPR_1391"/>
<reference evidence="2" key="1">
    <citation type="submission" date="2009-12" db="EMBL/GenBank/DDBJ databases">
        <title>Complete sequence of Treponema primitia strain ZAS-2.</title>
        <authorList>
            <person name="Tetu S.G."/>
            <person name="Matson E."/>
            <person name="Ren Q."/>
            <person name="Seshadri R."/>
            <person name="Elbourne L."/>
            <person name="Hassan K.A."/>
            <person name="Durkin A."/>
            <person name="Radune D."/>
            <person name="Mohamoud Y."/>
            <person name="Shay R."/>
            <person name="Jin S."/>
            <person name="Zhang X."/>
            <person name="Lucey K."/>
            <person name="Ballor N.R."/>
            <person name="Ottesen E."/>
            <person name="Rosenthal R."/>
            <person name="Allen A."/>
            <person name="Leadbetter J.R."/>
            <person name="Paulsen I.T."/>
        </authorList>
    </citation>
    <scope>NUCLEOTIDE SEQUENCE [LARGE SCALE GENOMIC DNA]</scope>
    <source>
        <strain evidence="2">ATCC BAA-887 / DSM 12427 / ZAS-2</strain>
    </source>
</reference>